<evidence type="ECO:0000313" key="1">
    <source>
        <dbReference type="EMBL" id="MBO3794148.1"/>
    </source>
</evidence>
<reference evidence="1" key="1">
    <citation type="submission" date="2021-03" db="EMBL/GenBank/DDBJ databases">
        <title>Isolation of Bacillus subtilis from fermented food sample.</title>
        <authorList>
            <person name="Lakshmanan V."/>
            <person name="Athira K."/>
            <person name="Rajagopal K."/>
        </authorList>
    </citation>
    <scope>NUCLEOTIDE SEQUENCE</scope>
    <source>
        <strain evidence="1">S1</strain>
    </source>
</reference>
<dbReference type="Proteomes" id="UP000665181">
    <property type="component" value="Unassembled WGS sequence"/>
</dbReference>
<comment type="caution">
    <text evidence="1">The sequence shown here is derived from an EMBL/GenBank/DDBJ whole genome shotgun (WGS) entry which is preliminary data.</text>
</comment>
<sequence length="125" mass="14778">MNEKELEMSLKLDPDKRYRYFIKKVVDYEEVWSLSNDKGWVTSKDDNGTIQLHFWPTEGHAKQCSIEKWKSTYPESISLEDFVENWLPGMLRDKVGISIFYNNIDSVLIPISQVLSDIEDELEHY</sequence>
<dbReference type="RefSeq" id="WP_208556222.1">
    <property type="nucleotide sequence ID" value="NZ_JAGFPW010000004.1"/>
</dbReference>
<gene>
    <name evidence="1" type="ORF">J5227_07480</name>
</gene>
<dbReference type="AlphaFoldDB" id="A0A8I1WDN7"/>
<accession>A0A8I1WDN7</accession>
<evidence type="ECO:0000313" key="2">
    <source>
        <dbReference type="Proteomes" id="UP000665181"/>
    </source>
</evidence>
<dbReference type="InterPro" id="IPR021284">
    <property type="entry name" value="DUF2750"/>
</dbReference>
<dbReference type="EMBL" id="JAGFPW010000004">
    <property type="protein sequence ID" value="MBO3794148.1"/>
    <property type="molecule type" value="Genomic_DNA"/>
</dbReference>
<proteinExistence type="predicted"/>
<organism evidence="1 2">
    <name type="scientific">Bacillus subtilis</name>
    <dbReference type="NCBI Taxonomy" id="1423"/>
    <lineage>
        <taxon>Bacteria</taxon>
        <taxon>Bacillati</taxon>
        <taxon>Bacillota</taxon>
        <taxon>Bacilli</taxon>
        <taxon>Bacillales</taxon>
        <taxon>Bacillaceae</taxon>
        <taxon>Bacillus</taxon>
    </lineage>
</organism>
<dbReference type="Pfam" id="PF11042">
    <property type="entry name" value="DUF2750"/>
    <property type="match status" value="1"/>
</dbReference>
<name>A0A8I1WDN7_BACIU</name>
<protein>
    <submittedName>
        <fullName evidence="1">DUF2750 domain-containing protein</fullName>
    </submittedName>
</protein>